<name>A0A927CEW3_9BACL</name>
<dbReference type="AlphaFoldDB" id="A0A927CEW3"/>
<proteinExistence type="inferred from homology"/>
<dbReference type="GO" id="GO:0160148">
    <property type="term" value="F:tRNA pseudouridine(55) synthase activity"/>
    <property type="evidence" value="ECO:0007669"/>
    <property type="project" value="UniProtKB-EC"/>
</dbReference>
<keyword evidence="9" id="KW-1185">Reference proteome</keyword>
<evidence type="ECO:0000256" key="1">
    <source>
        <dbReference type="ARBA" id="ARBA00000385"/>
    </source>
</evidence>
<gene>
    <name evidence="5 8" type="primary">truB</name>
    <name evidence="8" type="ORF">IDH45_33030</name>
</gene>
<organism evidence="8 9">
    <name type="scientific">Paenibacillus oceani</name>
    <dbReference type="NCBI Taxonomy" id="2772510"/>
    <lineage>
        <taxon>Bacteria</taxon>
        <taxon>Bacillati</taxon>
        <taxon>Bacillota</taxon>
        <taxon>Bacilli</taxon>
        <taxon>Bacillales</taxon>
        <taxon>Paenibacillaceae</taxon>
        <taxon>Paenibacillus</taxon>
    </lineage>
</organism>
<dbReference type="EC" id="5.4.99.25" evidence="5"/>
<evidence type="ECO:0000313" key="9">
    <source>
        <dbReference type="Proteomes" id="UP000639396"/>
    </source>
</evidence>
<accession>A0A927CEW3</accession>
<dbReference type="InterPro" id="IPR014780">
    <property type="entry name" value="tRNA_psdUridine_synth_TruB"/>
</dbReference>
<evidence type="ECO:0000259" key="6">
    <source>
        <dbReference type="Pfam" id="PF01509"/>
    </source>
</evidence>
<dbReference type="InterPro" id="IPR020103">
    <property type="entry name" value="PsdUridine_synth_cat_dom_sf"/>
</dbReference>
<dbReference type="GO" id="GO:0031119">
    <property type="term" value="P:tRNA pseudouridine synthesis"/>
    <property type="evidence" value="ECO:0007669"/>
    <property type="project" value="UniProtKB-UniRule"/>
</dbReference>
<dbReference type="HAMAP" id="MF_01080">
    <property type="entry name" value="TruB_bact"/>
    <property type="match status" value="1"/>
</dbReference>
<dbReference type="NCBIfam" id="TIGR00431">
    <property type="entry name" value="TruB"/>
    <property type="match status" value="1"/>
</dbReference>
<protein>
    <recommendedName>
        <fullName evidence="5">tRNA pseudouridine synthase B</fullName>
        <ecNumber evidence="5">5.4.99.25</ecNumber>
    </recommendedName>
    <alternativeName>
        <fullName evidence="5">tRNA pseudouridine(55) synthase</fullName>
        <shortName evidence="5">Psi55 synthase</shortName>
    </alternativeName>
    <alternativeName>
        <fullName evidence="5">tRNA pseudouridylate synthase</fullName>
    </alternativeName>
    <alternativeName>
        <fullName evidence="5">tRNA-uridine isomerase</fullName>
    </alternativeName>
</protein>
<keyword evidence="3 5" id="KW-0819">tRNA processing</keyword>
<dbReference type="GO" id="GO:0003723">
    <property type="term" value="F:RNA binding"/>
    <property type="evidence" value="ECO:0007669"/>
    <property type="project" value="InterPro"/>
</dbReference>
<feature type="domain" description="Pseudouridine synthase II N-terminal" evidence="6">
    <location>
        <begin position="25"/>
        <end position="179"/>
    </location>
</feature>
<dbReference type="RefSeq" id="WP_190932419.1">
    <property type="nucleotide sequence ID" value="NZ_JACXJA010000071.1"/>
</dbReference>
<reference evidence="8" key="1">
    <citation type="submission" date="2020-09" db="EMBL/GenBank/DDBJ databases">
        <title>A novel bacterium of genus Paenibacillus, isolated from South China Sea.</title>
        <authorList>
            <person name="Huang H."/>
            <person name="Mo K."/>
            <person name="Hu Y."/>
        </authorList>
    </citation>
    <scope>NUCLEOTIDE SEQUENCE</scope>
    <source>
        <strain evidence="8">IB182363</strain>
    </source>
</reference>
<feature type="domain" description="tRNA pseudouridylate synthase B C-terminal" evidence="7">
    <location>
        <begin position="180"/>
        <end position="238"/>
    </location>
</feature>
<dbReference type="EMBL" id="JACXJA010000071">
    <property type="protein sequence ID" value="MBD2866804.1"/>
    <property type="molecule type" value="Genomic_DNA"/>
</dbReference>
<dbReference type="PANTHER" id="PTHR13767:SF2">
    <property type="entry name" value="PSEUDOURIDYLATE SYNTHASE TRUB1"/>
    <property type="match status" value="1"/>
</dbReference>
<evidence type="ECO:0000256" key="3">
    <source>
        <dbReference type="ARBA" id="ARBA00022694"/>
    </source>
</evidence>
<dbReference type="Proteomes" id="UP000639396">
    <property type="component" value="Unassembled WGS sequence"/>
</dbReference>
<comment type="caution">
    <text evidence="8">The sequence shown here is derived from an EMBL/GenBank/DDBJ whole genome shotgun (WGS) entry which is preliminary data.</text>
</comment>
<comment type="catalytic activity">
    <reaction evidence="1 5">
        <text>uridine(55) in tRNA = pseudouridine(55) in tRNA</text>
        <dbReference type="Rhea" id="RHEA:42532"/>
        <dbReference type="Rhea" id="RHEA-COMP:10101"/>
        <dbReference type="Rhea" id="RHEA-COMP:10102"/>
        <dbReference type="ChEBI" id="CHEBI:65314"/>
        <dbReference type="ChEBI" id="CHEBI:65315"/>
        <dbReference type="EC" id="5.4.99.25"/>
    </reaction>
</comment>
<sequence>MNYEGVLPVHKPAGFTSHDVVAKLRRIVGMKRIGHTGTLDPQVTGVLPLCLGRATRFVEYIQELPKQYEAELTFGISTDTEDWTGETIERLEPGSIKLSETEVRSALDSFTGTIDQIPPMYSAVKVGGKKLYELAREGKEIERKSRKVDIYKMETLALDLETDYPKVRFRVLCSKGTYIRTLCVDIGKALGYPAVMTQLVRSSTGSITLDGCFTLEQIEEKHRSGELSSLLIPADRLVTQLPSVTVTTSGARHAAQGKSLPIPDGPLHSQPDELVKVYDPDGVFIGIFKADGESGMLRPEKVFASQVQASAQVAGEN</sequence>
<comment type="function">
    <text evidence="5">Responsible for synthesis of pseudouridine from uracil-55 in the psi GC loop of transfer RNAs.</text>
</comment>
<dbReference type="Pfam" id="PF16198">
    <property type="entry name" value="TruB_C_2"/>
    <property type="match status" value="1"/>
</dbReference>
<comment type="similarity">
    <text evidence="2 5">Belongs to the pseudouridine synthase TruB family. Type 1 subfamily.</text>
</comment>
<dbReference type="CDD" id="cd02573">
    <property type="entry name" value="PseudoU_synth_EcTruB"/>
    <property type="match status" value="1"/>
</dbReference>
<dbReference type="GO" id="GO:1990481">
    <property type="term" value="P:mRNA pseudouridine synthesis"/>
    <property type="evidence" value="ECO:0007669"/>
    <property type="project" value="TreeGrafter"/>
</dbReference>
<evidence type="ECO:0000256" key="5">
    <source>
        <dbReference type="HAMAP-Rule" id="MF_01080"/>
    </source>
</evidence>
<keyword evidence="4 5" id="KW-0413">Isomerase</keyword>
<evidence type="ECO:0000259" key="7">
    <source>
        <dbReference type="Pfam" id="PF16198"/>
    </source>
</evidence>
<evidence type="ECO:0000256" key="4">
    <source>
        <dbReference type="ARBA" id="ARBA00023235"/>
    </source>
</evidence>
<dbReference type="SUPFAM" id="SSF55120">
    <property type="entry name" value="Pseudouridine synthase"/>
    <property type="match status" value="1"/>
</dbReference>
<dbReference type="Gene3D" id="3.30.2350.10">
    <property type="entry name" value="Pseudouridine synthase"/>
    <property type="match status" value="1"/>
</dbReference>
<dbReference type="InterPro" id="IPR002501">
    <property type="entry name" value="PsdUridine_synth_N"/>
</dbReference>
<dbReference type="Pfam" id="PF01509">
    <property type="entry name" value="TruB_N"/>
    <property type="match status" value="1"/>
</dbReference>
<dbReference type="InterPro" id="IPR032819">
    <property type="entry name" value="TruB_C"/>
</dbReference>
<evidence type="ECO:0000313" key="8">
    <source>
        <dbReference type="EMBL" id="MBD2866804.1"/>
    </source>
</evidence>
<evidence type="ECO:0000256" key="2">
    <source>
        <dbReference type="ARBA" id="ARBA00005642"/>
    </source>
</evidence>
<feature type="active site" description="Nucleophile" evidence="5">
    <location>
        <position position="40"/>
    </location>
</feature>
<dbReference type="PANTHER" id="PTHR13767">
    <property type="entry name" value="TRNA-PSEUDOURIDINE SYNTHASE"/>
    <property type="match status" value="1"/>
</dbReference>
<dbReference type="FunFam" id="3.30.2350.10:FF:000011">
    <property type="entry name" value="tRNA pseudouridine synthase B"/>
    <property type="match status" value="1"/>
</dbReference>